<sequence length="91" mass="10501">MDILNRVSDYSLQTNCLTLIEEKHYCYGPYDIFAYISYIADMFDTPTLRLSFIGSFPGVIFAPERAALKVHHRLSPILKPDKTRISGKYRP</sequence>
<dbReference type="EMBL" id="HF936373">
    <property type="protein sequence ID" value="CCX16222.1"/>
    <property type="molecule type" value="Genomic_DNA"/>
</dbReference>
<evidence type="ECO:0000313" key="2">
    <source>
        <dbReference type="Proteomes" id="UP000018144"/>
    </source>
</evidence>
<name>U4LA13_PYROM</name>
<evidence type="ECO:0000313" key="1">
    <source>
        <dbReference type="EMBL" id="CCX16222.1"/>
    </source>
</evidence>
<accession>U4LA13</accession>
<dbReference type="AlphaFoldDB" id="U4LA13"/>
<proteinExistence type="predicted"/>
<organism evidence="1 2">
    <name type="scientific">Pyronema omphalodes (strain CBS 100304)</name>
    <name type="common">Pyronema confluens</name>
    <dbReference type="NCBI Taxonomy" id="1076935"/>
    <lineage>
        <taxon>Eukaryota</taxon>
        <taxon>Fungi</taxon>
        <taxon>Dikarya</taxon>
        <taxon>Ascomycota</taxon>
        <taxon>Pezizomycotina</taxon>
        <taxon>Pezizomycetes</taxon>
        <taxon>Pezizales</taxon>
        <taxon>Pyronemataceae</taxon>
        <taxon>Pyronema</taxon>
    </lineage>
</organism>
<protein>
    <submittedName>
        <fullName evidence="1">Uncharacterized protein</fullName>
    </submittedName>
</protein>
<reference evidence="1 2" key="1">
    <citation type="journal article" date="2013" name="PLoS Genet.">
        <title>The genome and development-dependent transcriptomes of Pyronema confluens: a window into fungal evolution.</title>
        <authorList>
            <person name="Traeger S."/>
            <person name="Altegoer F."/>
            <person name="Freitag M."/>
            <person name="Gabaldon T."/>
            <person name="Kempken F."/>
            <person name="Kumar A."/>
            <person name="Marcet-Houben M."/>
            <person name="Poggeler S."/>
            <person name="Stajich J.E."/>
            <person name="Nowrousian M."/>
        </authorList>
    </citation>
    <scope>NUCLEOTIDE SEQUENCE [LARGE SCALE GENOMIC DNA]</scope>
    <source>
        <strain evidence="2">CBS 100304</strain>
        <tissue evidence="1">Vegetative mycelium</tissue>
    </source>
</reference>
<dbReference type="Proteomes" id="UP000018144">
    <property type="component" value="Unassembled WGS sequence"/>
</dbReference>
<keyword evidence="2" id="KW-1185">Reference proteome</keyword>
<gene>
    <name evidence="1" type="ORF">PCON_02818</name>
</gene>